<protein>
    <submittedName>
        <fullName evidence="7">G3E family GTPase</fullName>
    </submittedName>
</protein>
<dbReference type="SUPFAM" id="SSF90002">
    <property type="entry name" value="Hypothetical protein YjiA, C-terminal domain"/>
    <property type="match status" value="1"/>
</dbReference>
<dbReference type="Gene3D" id="3.40.50.300">
    <property type="entry name" value="P-loop containing nucleotide triphosphate hydrolases"/>
    <property type="match status" value="1"/>
</dbReference>
<comment type="caution">
    <text evidence="7">The sequence shown here is derived from an EMBL/GenBank/DDBJ whole genome shotgun (WGS) entry which is preliminary data.</text>
</comment>
<reference evidence="7 8" key="1">
    <citation type="submission" date="2021-03" db="EMBL/GenBank/DDBJ databases">
        <title>Sequencing the genomes of 1000 actinobacteria strains.</title>
        <authorList>
            <person name="Klenk H.-P."/>
        </authorList>
    </citation>
    <scope>NUCLEOTIDE SEQUENCE [LARGE SCALE GENOMIC DNA]</scope>
    <source>
        <strain evidence="7 8">DSM 20168</strain>
    </source>
</reference>
<dbReference type="SMART" id="SM00833">
    <property type="entry name" value="CobW_C"/>
    <property type="match status" value="1"/>
</dbReference>
<dbReference type="PANTHER" id="PTHR13748">
    <property type="entry name" value="COBW-RELATED"/>
    <property type="match status" value="1"/>
</dbReference>
<feature type="domain" description="CobW C-terminal" evidence="6">
    <location>
        <begin position="224"/>
        <end position="314"/>
    </location>
</feature>
<dbReference type="SUPFAM" id="SSF52540">
    <property type="entry name" value="P-loop containing nucleoside triphosphate hydrolases"/>
    <property type="match status" value="1"/>
</dbReference>
<dbReference type="EMBL" id="JAGIOJ010000001">
    <property type="protein sequence ID" value="MBP2397847.1"/>
    <property type="molecule type" value="Genomic_DNA"/>
</dbReference>
<dbReference type="Pfam" id="PF07683">
    <property type="entry name" value="CobW_C"/>
    <property type="match status" value="1"/>
</dbReference>
<evidence type="ECO:0000313" key="7">
    <source>
        <dbReference type="EMBL" id="MBP2397847.1"/>
    </source>
</evidence>
<dbReference type="InterPro" id="IPR011629">
    <property type="entry name" value="CobW-like_C"/>
</dbReference>
<comment type="catalytic activity">
    <reaction evidence="5">
        <text>GTP + H2O = GDP + phosphate + H(+)</text>
        <dbReference type="Rhea" id="RHEA:19669"/>
        <dbReference type="ChEBI" id="CHEBI:15377"/>
        <dbReference type="ChEBI" id="CHEBI:15378"/>
        <dbReference type="ChEBI" id="CHEBI:37565"/>
        <dbReference type="ChEBI" id="CHEBI:43474"/>
        <dbReference type="ChEBI" id="CHEBI:58189"/>
    </reaction>
    <physiologicalReaction direction="left-to-right" evidence="5">
        <dbReference type="Rhea" id="RHEA:19670"/>
    </physiologicalReaction>
</comment>
<dbReference type="Gene3D" id="3.30.1220.10">
    <property type="entry name" value="CobW-like, C-terminal domain"/>
    <property type="match status" value="1"/>
</dbReference>
<keyword evidence="8" id="KW-1185">Reference proteome</keyword>
<evidence type="ECO:0000256" key="3">
    <source>
        <dbReference type="ARBA" id="ARBA00023186"/>
    </source>
</evidence>
<accession>A0ABS4XMW4</accession>
<proteinExistence type="inferred from homology"/>
<comment type="similarity">
    <text evidence="4">Belongs to the SIMIBI class G3E GTPase family. ZNG1 subfamily.</text>
</comment>
<keyword evidence="1" id="KW-0547">Nucleotide-binding</keyword>
<dbReference type="RefSeq" id="WP_188948000.1">
    <property type="nucleotide sequence ID" value="NZ_BMPH01000005.1"/>
</dbReference>
<gene>
    <name evidence="7" type="ORF">JOF39_000928</name>
</gene>
<keyword evidence="2" id="KW-0378">Hydrolase</keyword>
<name>A0ABS4XMW4_GLUPR</name>
<dbReference type="PANTHER" id="PTHR13748:SF62">
    <property type="entry name" value="COBW DOMAIN-CONTAINING PROTEIN"/>
    <property type="match status" value="1"/>
</dbReference>
<dbReference type="Proteomes" id="UP001195422">
    <property type="component" value="Unassembled WGS sequence"/>
</dbReference>
<evidence type="ECO:0000256" key="4">
    <source>
        <dbReference type="ARBA" id="ARBA00034320"/>
    </source>
</evidence>
<dbReference type="InterPro" id="IPR027417">
    <property type="entry name" value="P-loop_NTPase"/>
</dbReference>
<dbReference type="InterPro" id="IPR036627">
    <property type="entry name" value="CobW-likC_sf"/>
</dbReference>
<sequence>MIPVVVLTGYLGAGKTSILNRLLTRPGTRVGVIINDLGKINVDTGLVTGQVDAAESIAGGCVCCLADSGSLDELLEQLAQPKLRLDAIIVEASGAADPINVDRLLRYGKAKGVRYGGIIDVVDAVEHEHTVDTAALAPARFSATSLVVVNKMDQLPADQRAATVARISERVRERNPGVAIVPVERAALDPQLVFDIAQSEDPVDELPLAAAARAAHDHASAPHAHAVSVPADQAADPGILLDLLEAPPTGVYRLKGHVRLRHGTGSRRYLVNQVGRTAHLGPAHPASDSADDGLVAIGMDLDEPAVERALRTALAPAEHAPTEHSLTRLERRLILSGKPEGE</sequence>
<evidence type="ECO:0000259" key="6">
    <source>
        <dbReference type="SMART" id="SM00833"/>
    </source>
</evidence>
<evidence type="ECO:0000256" key="5">
    <source>
        <dbReference type="ARBA" id="ARBA00049117"/>
    </source>
</evidence>
<evidence type="ECO:0000313" key="8">
    <source>
        <dbReference type="Proteomes" id="UP001195422"/>
    </source>
</evidence>
<evidence type="ECO:0000256" key="2">
    <source>
        <dbReference type="ARBA" id="ARBA00022801"/>
    </source>
</evidence>
<organism evidence="7 8">
    <name type="scientific">Glutamicibacter protophormiae</name>
    <name type="common">Brevibacterium protophormiae</name>
    <dbReference type="NCBI Taxonomy" id="37930"/>
    <lineage>
        <taxon>Bacteria</taxon>
        <taxon>Bacillati</taxon>
        <taxon>Actinomycetota</taxon>
        <taxon>Actinomycetes</taxon>
        <taxon>Micrococcales</taxon>
        <taxon>Micrococcaceae</taxon>
        <taxon>Glutamicibacter</taxon>
    </lineage>
</organism>
<dbReference type="InterPro" id="IPR003495">
    <property type="entry name" value="CobW/HypB/UreG_nucleotide-bd"/>
</dbReference>
<keyword evidence="3" id="KW-0143">Chaperone</keyword>
<evidence type="ECO:0000256" key="1">
    <source>
        <dbReference type="ARBA" id="ARBA00022741"/>
    </source>
</evidence>
<dbReference type="InterPro" id="IPR051316">
    <property type="entry name" value="Zinc-reg_GTPase_activator"/>
</dbReference>
<dbReference type="Pfam" id="PF02492">
    <property type="entry name" value="cobW"/>
    <property type="match status" value="1"/>
</dbReference>